<dbReference type="PIRSF" id="PIRSF018269">
    <property type="entry name" value="PC_trans_euk"/>
    <property type="match status" value="1"/>
</dbReference>
<evidence type="ECO:0000256" key="15">
    <source>
        <dbReference type="ARBA" id="ARBA00022516"/>
    </source>
</evidence>
<keyword evidence="16 24" id="KW-0808">Transferase</keyword>
<comment type="catalytic activity">
    <reaction evidence="7">
        <text>1-hexadecanoyl-2-(5Z,8Z,11Z,14Z-eicosatetraenoyl)-sn-glycero-3-phosphate + CTP + H(+) = 1-hexadecanoyl-2-(5Z,8Z,11Z,14Z-eicosatetraenoyl)-sn-glycero-3-cytidine-5'-diphosphate + diphosphate</text>
        <dbReference type="Rhea" id="RHEA:45652"/>
        <dbReference type="ChEBI" id="CHEBI:15378"/>
        <dbReference type="ChEBI" id="CHEBI:33019"/>
        <dbReference type="ChEBI" id="CHEBI:37563"/>
        <dbReference type="ChEBI" id="CHEBI:72864"/>
        <dbReference type="ChEBI" id="CHEBI:85350"/>
    </reaction>
    <physiologicalReaction direction="left-to-right" evidence="7">
        <dbReference type="Rhea" id="RHEA:45653"/>
    </physiologicalReaction>
</comment>
<evidence type="ECO:0000256" key="4">
    <source>
        <dbReference type="ARBA" id="ARBA00000859"/>
    </source>
</evidence>
<evidence type="ECO:0000256" key="23">
    <source>
        <dbReference type="ARBA" id="ARBA00023264"/>
    </source>
</evidence>
<dbReference type="AlphaFoldDB" id="A0A553RIU9"/>
<evidence type="ECO:0000313" key="27">
    <source>
        <dbReference type="EMBL" id="TRZ02112.1"/>
    </source>
</evidence>
<dbReference type="PANTHER" id="PTHR13773:SF16">
    <property type="entry name" value="PHOSPHATIDATE CYTIDYLYLTRANSFERASE 1"/>
    <property type="match status" value="1"/>
</dbReference>
<comment type="function">
    <text evidence="24">Catalyzes the conversion of phosphatidic acid (PA) to CDP-diacylglycerol (CDP-DAG), an essential intermediate in the synthesis of phosphatidylglycerol, cardiolipin and phosphatidylinositol.</text>
</comment>
<comment type="catalytic activity">
    <reaction evidence="3">
        <text>1-octadecanoyl-2-(9Z,12Z-octadecadienoyl)-sn-glycero-3-phosphate + CTP + H(+) = 1-octadecanoyl-2-(9Z,12Z-octadecadienoyl)-sn-glycero-3-cytidine-5'-diphosphate + diphosphate</text>
        <dbReference type="Rhea" id="RHEA:45660"/>
        <dbReference type="ChEBI" id="CHEBI:15378"/>
        <dbReference type="ChEBI" id="CHEBI:33019"/>
        <dbReference type="ChEBI" id="CHEBI:37563"/>
        <dbReference type="ChEBI" id="CHEBI:77098"/>
        <dbReference type="ChEBI" id="CHEBI:85352"/>
    </reaction>
    <physiologicalReaction direction="left-to-right" evidence="3">
        <dbReference type="Rhea" id="RHEA:45661"/>
    </physiologicalReaction>
</comment>
<keyword evidence="17 24" id="KW-0812">Transmembrane</keyword>
<feature type="transmembrane region" description="Helical" evidence="24">
    <location>
        <begin position="199"/>
        <end position="222"/>
    </location>
</feature>
<keyword evidence="19 24" id="KW-1133">Transmembrane helix</keyword>
<evidence type="ECO:0000256" key="11">
    <source>
        <dbReference type="ARBA" id="ARBA00005119"/>
    </source>
</evidence>
<evidence type="ECO:0000256" key="10">
    <source>
        <dbReference type="ARBA" id="ARBA00004141"/>
    </source>
</evidence>
<keyword evidence="22 24" id="KW-0594">Phospholipid biosynthesis</keyword>
<comment type="catalytic activity">
    <reaction evidence="1">
        <text>1,2-di-(9Z-octadecenoyl)-sn-glycero-3-phosphate + CTP + H(+) = 1,2-di-(9Z-octadecenoyl)-sn-glycero-3-cytidine-5'-diphosphate + diphosphate</text>
        <dbReference type="Rhea" id="RHEA:45676"/>
        <dbReference type="ChEBI" id="CHEBI:15378"/>
        <dbReference type="ChEBI" id="CHEBI:33019"/>
        <dbReference type="ChEBI" id="CHEBI:37563"/>
        <dbReference type="ChEBI" id="CHEBI:74546"/>
        <dbReference type="ChEBI" id="CHEBI:85356"/>
    </reaction>
    <physiologicalReaction direction="left-to-right" evidence="1">
        <dbReference type="Rhea" id="RHEA:45677"/>
    </physiologicalReaction>
</comment>
<keyword evidence="20 24" id="KW-0443">Lipid metabolism</keyword>
<keyword evidence="18 24" id="KW-0548">Nucleotidyltransferase</keyword>
<dbReference type="PROSITE" id="PS01315">
    <property type="entry name" value="CDS"/>
    <property type="match status" value="1"/>
</dbReference>
<evidence type="ECO:0000256" key="5">
    <source>
        <dbReference type="ARBA" id="ARBA00001021"/>
    </source>
</evidence>
<feature type="transmembrane region" description="Helical" evidence="24">
    <location>
        <begin position="229"/>
        <end position="253"/>
    </location>
</feature>
<dbReference type="PANTHER" id="PTHR13773">
    <property type="entry name" value="PHOSPHATIDATE CYTIDYLYLTRANSFERASE"/>
    <property type="match status" value="1"/>
</dbReference>
<keyword evidence="21 24" id="KW-0472">Membrane</keyword>
<evidence type="ECO:0000256" key="1">
    <source>
        <dbReference type="ARBA" id="ARBA00000060"/>
    </source>
</evidence>
<keyword evidence="23 24" id="KW-1208">Phospholipid metabolism</keyword>
<proteinExistence type="inferred from homology"/>
<feature type="transmembrane region" description="Helical" evidence="24">
    <location>
        <begin position="172"/>
        <end position="193"/>
    </location>
</feature>
<evidence type="ECO:0000313" key="28">
    <source>
        <dbReference type="Proteomes" id="UP000316079"/>
    </source>
</evidence>
<evidence type="ECO:0000256" key="17">
    <source>
        <dbReference type="ARBA" id="ARBA00022692"/>
    </source>
</evidence>
<evidence type="ECO:0000256" key="14">
    <source>
        <dbReference type="ARBA" id="ARBA00012487"/>
    </source>
</evidence>
<evidence type="ECO:0000256" key="18">
    <source>
        <dbReference type="ARBA" id="ARBA00022695"/>
    </source>
</evidence>
<evidence type="ECO:0000256" key="24">
    <source>
        <dbReference type="PIRNR" id="PIRNR018269"/>
    </source>
</evidence>
<evidence type="ECO:0000256" key="19">
    <source>
        <dbReference type="ARBA" id="ARBA00022989"/>
    </source>
</evidence>
<sequence>MTELRRRGGGGDPDSTENISDKETDGDDKLIFPSEGEGEIEGDSKAETPDVAPSKDNTPECLNKALEGLSSRWKNWWIRGILSLTMIVGFFLIIYLGPIMLILVVMGVQIKCFHEIITIGYRVYHSYHLPWFRTLSWYFLICVNYFFYGETVADYFGALVQREEPLQFLVRYHRFFSFALYLAGFCMFVLSLVKKHYRLQFYMFAWTHVTLLIVVTQSHLVIQNLFEGMIWFIVPISIVICNDIMAYLFGFFFGRTPLIKFAYVLSQYQYFVCPVEYNSETNRFAVECEPSNLFMMQEYTLPAVIQNALQWKTVNLYPFQIHSIALSSFASLIGPFGGFFASGFKRAFKIKDFADTIPGHGGIMDRFDCQYLMATFVHVYIASFIRGPNPSKVLQQLLVLQPEQQLAIFNTLRNHLRESGLLPSSGEGQ</sequence>
<dbReference type="GO" id="GO:0016024">
    <property type="term" value="P:CDP-diacylglycerol biosynthetic process"/>
    <property type="evidence" value="ECO:0007669"/>
    <property type="project" value="UniProtKB-UniRule"/>
</dbReference>
<evidence type="ECO:0000256" key="13">
    <source>
        <dbReference type="ARBA" id="ARBA00010185"/>
    </source>
</evidence>
<keyword evidence="28" id="KW-1185">Reference proteome</keyword>
<comment type="catalytic activity">
    <reaction evidence="5">
        <text>1,2-di-(5Z,8Z,11Z,14Z)-eicosatetraenoyl-sn-glycero-3-phosphate + CTP + H(+) = 1,2-di-(5Z,8Z,11Z,14Z-eicosatetraenoyl)-sn-glycero-3-cytidine-5'-diphosphate + diphosphate</text>
        <dbReference type="Rhea" id="RHEA:45656"/>
        <dbReference type="ChEBI" id="CHEBI:15378"/>
        <dbReference type="ChEBI" id="CHEBI:33019"/>
        <dbReference type="ChEBI" id="CHEBI:37563"/>
        <dbReference type="ChEBI" id="CHEBI:77126"/>
        <dbReference type="ChEBI" id="CHEBI:85351"/>
    </reaction>
    <physiologicalReaction direction="left-to-right" evidence="5">
        <dbReference type="Rhea" id="RHEA:45657"/>
    </physiologicalReaction>
</comment>
<evidence type="ECO:0000256" key="8">
    <source>
        <dbReference type="ARBA" id="ARBA00001729"/>
    </source>
</evidence>
<dbReference type="InterPro" id="IPR016720">
    <property type="entry name" value="PC_Trfase_euk"/>
</dbReference>
<evidence type="ECO:0000256" key="22">
    <source>
        <dbReference type="ARBA" id="ARBA00023209"/>
    </source>
</evidence>
<name>A0A553RIU9_9TELE</name>
<comment type="catalytic activity">
    <reaction evidence="8">
        <text>1-octadecanoyl-2-(5Z,8Z,11Z,14Z-eicosatetraenoyl)-sn-glycero-3-phosphate + CTP + H(+) = 1-octadecanoyl-2-(5Z,8Z,11Z,14Z-eicosatetraenoyl)-sn-glycero-3-cytidine-5'-diphosphate + diphosphate</text>
        <dbReference type="Rhea" id="RHEA:45648"/>
        <dbReference type="ChEBI" id="CHEBI:15378"/>
        <dbReference type="ChEBI" id="CHEBI:33019"/>
        <dbReference type="ChEBI" id="CHEBI:37563"/>
        <dbReference type="ChEBI" id="CHEBI:77091"/>
        <dbReference type="ChEBI" id="CHEBI:85349"/>
    </reaction>
    <physiologicalReaction direction="left-to-right" evidence="8">
        <dbReference type="Rhea" id="RHEA:45649"/>
    </physiologicalReaction>
</comment>
<comment type="subcellular location">
    <subcellularLocation>
        <location evidence="10">Membrane</location>
        <topology evidence="10">Multi-pass membrane protein</topology>
    </subcellularLocation>
</comment>
<keyword evidence="15 24" id="KW-0444">Lipid biosynthesis</keyword>
<dbReference type="UniPathway" id="UPA00557">
    <property type="reaction ID" value="UER00614"/>
</dbReference>
<evidence type="ECO:0000256" key="16">
    <source>
        <dbReference type="ARBA" id="ARBA00022679"/>
    </source>
</evidence>
<comment type="catalytic activity">
    <reaction evidence="4">
        <text>1-octadecanoyl-2-(9Z-octadecenoyl)-sn-glycero-3-phosphate + CTP + H(+) = 1-octadecanoyl-2-(9Z-octadecenoyl)-sn-glycero-3-cytidine-5'-diphosphate + diphosphate</text>
        <dbReference type="Rhea" id="RHEA:45664"/>
        <dbReference type="ChEBI" id="CHEBI:15378"/>
        <dbReference type="ChEBI" id="CHEBI:33019"/>
        <dbReference type="ChEBI" id="CHEBI:37563"/>
        <dbReference type="ChEBI" id="CHEBI:74560"/>
        <dbReference type="ChEBI" id="CHEBI:85353"/>
    </reaction>
    <physiologicalReaction direction="left-to-right" evidence="4">
        <dbReference type="Rhea" id="RHEA:45665"/>
    </physiologicalReaction>
</comment>
<dbReference type="InterPro" id="IPR000374">
    <property type="entry name" value="PC_trans"/>
</dbReference>
<evidence type="ECO:0000256" key="12">
    <source>
        <dbReference type="ARBA" id="ARBA00005189"/>
    </source>
</evidence>
<dbReference type="OrthoDB" id="10260889at2759"/>
<feature type="compositionally biased region" description="Basic and acidic residues" evidence="26">
    <location>
        <begin position="19"/>
        <end position="30"/>
    </location>
</feature>
<comment type="catalytic activity">
    <reaction evidence="2">
        <text>1-octadecanoyl-2-(4Z,7Z,10Z,13Z,16Z,19Z-docosahexaenoyl)-sn-glycero-3-phosphate + CTP + H(+) = 1-octadecanoyl-2-(4Z,7Z,10Z,13Z,16Z,19Z-docosahexaenoyl)-sn-glycero-3-cytidine-5'-diphosphate + diphosphate</text>
        <dbReference type="Rhea" id="RHEA:45668"/>
        <dbReference type="ChEBI" id="CHEBI:15378"/>
        <dbReference type="ChEBI" id="CHEBI:33019"/>
        <dbReference type="ChEBI" id="CHEBI:37563"/>
        <dbReference type="ChEBI" id="CHEBI:77130"/>
        <dbReference type="ChEBI" id="CHEBI:85354"/>
    </reaction>
    <physiologicalReaction direction="left-to-right" evidence="2">
        <dbReference type="Rhea" id="RHEA:45669"/>
    </physiologicalReaction>
</comment>
<evidence type="ECO:0000256" key="3">
    <source>
        <dbReference type="ARBA" id="ARBA00000515"/>
    </source>
</evidence>
<dbReference type="STRING" id="623744.A0A553RIU9"/>
<comment type="catalytic activity">
    <reaction evidence="6">
        <text>1,2-di-(9Z,12Z-octadecadienoyl)-sn-glycero-3-phosphate + CTP + H(+) = 1,2-di-(9Z,12Z-octadecadienoyl)-sn-glycero-3-cytidine-5'-diphosphate + diphosphate</text>
        <dbReference type="Rhea" id="RHEA:45672"/>
        <dbReference type="ChEBI" id="CHEBI:15378"/>
        <dbReference type="ChEBI" id="CHEBI:33019"/>
        <dbReference type="ChEBI" id="CHEBI:37563"/>
        <dbReference type="ChEBI" id="CHEBI:77128"/>
        <dbReference type="ChEBI" id="CHEBI:85355"/>
    </reaction>
    <physiologicalReaction direction="left-to-right" evidence="6">
        <dbReference type="Rhea" id="RHEA:45673"/>
    </physiologicalReaction>
</comment>
<evidence type="ECO:0000256" key="7">
    <source>
        <dbReference type="ARBA" id="ARBA00001617"/>
    </source>
</evidence>
<dbReference type="Pfam" id="PF01148">
    <property type="entry name" value="CTP_transf_1"/>
    <property type="match status" value="2"/>
</dbReference>
<comment type="pathway">
    <text evidence="11 24 25">Phospholipid metabolism; CDP-diacylglycerol biosynthesis; CDP-diacylglycerol from sn-glycerol 3-phosphate: step 3/3.</text>
</comment>
<evidence type="ECO:0000256" key="21">
    <source>
        <dbReference type="ARBA" id="ARBA00023136"/>
    </source>
</evidence>
<dbReference type="EC" id="2.7.7.41" evidence="14 24"/>
<comment type="similarity">
    <text evidence="13 24 25">Belongs to the CDS family.</text>
</comment>
<evidence type="ECO:0000256" key="9">
    <source>
        <dbReference type="ARBA" id="ARBA00001902"/>
    </source>
</evidence>
<evidence type="ECO:0000256" key="6">
    <source>
        <dbReference type="ARBA" id="ARBA00001056"/>
    </source>
</evidence>
<dbReference type="GO" id="GO:0004605">
    <property type="term" value="F:phosphatidate cytidylyltransferase activity"/>
    <property type="evidence" value="ECO:0007669"/>
    <property type="project" value="UniProtKB-UniRule"/>
</dbReference>
<feature type="transmembrane region" description="Helical" evidence="24">
    <location>
        <begin position="319"/>
        <end position="341"/>
    </location>
</feature>
<organism evidence="27 28">
    <name type="scientific">Danionella cerebrum</name>
    <dbReference type="NCBI Taxonomy" id="2873325"/>
    <lineage>
        <taxon>Eukaryota</taxon>
        <taxon>Metazoa</taxon>
        <taxon>Chordata</taxon>
        <taxon>Craniata</taxon>
        <taxon>Vertebrata</taxon>
        <taxon>Euteleostomi</taxon>
        <taxon>Actinopterygii</taxon>
        <taxon>Neopterygii</taxon>
        <taxon>Teleostei</taxon>
        <taxon>Ostariophysi</taxon>
        <taxon>Cypriniformes</taxon>
        <taxon>Danionidae</taxon>
        <taxon>Danioninae</taxon>
        <taxon>Danionella</taxon>
    </lineage>
</organism>
<feature type="transmembrane region" description="Helical" evidence="24">
    <location>
        <begin position="81"/>
        <end position="105"/>
    </location>
</feature>
<evidence type="ECO:0000256" key="20">
    <source>
        <dbReference type="ARBA" id="ARBA00023098"/>
    </source>
</evidence>
<dbReference type="Proteomes" id="UP000316079">
    <property type="component" value="Unassembled WGS sequence"/>
</dbReference>
<evidence type="ECO:0000256" key="2">
    <source>
        <dbReference type="ARBA" id="ARBA00000281"/>
    </source>
</evidence>
<comment type="caution">
    <text evidence="27">The sequence shown here is derived from an EMBL/GenBank/DDBJ whole genome shotgun (WGS) entry which is preliminary data.</text>
</comment>
<protein>
    <recommendedName>
        <fullName evidence="14 24">Phosphatidate cytidylyltransferase</fullName>
        <ecNumber evidence="14 24">2.7.7.41</ecNumber>
    </recommendedName>
</protein>
<dbReference type="GO" id="GO:0005789">
    <property type="term" value="C:endoplasmic reticulum membrane"/>
    <property type="evidence" value="ECO:0007669"/>
    <property type="project" value="TreeGrafter"/>
</dbReference>
<reference evidence="27 28" key="1">
    <citation type="journal article" date="2019" name="Sci. Data">
        <title>Hybrid genome assembly and annotation of Danionella translucida.</title>
        <authorList>
            <person name="Kadobianskyi M."/>
            <person name="Schulze L."/>
            <person name="Schuelke M."/>
            <person name="Judkewitz B."/>
        </authorList>
    </citation>
    <scope>NUCLEOTIDE SEQUENCE [LARGE SCALE GENOMIC DNA]</scope>
    <source>
        <strain evidence="27 28">Bolton</strain>
    </source>
</reference>
<feature type="region of interest" description="Disordered" evidence="26">
    <location>
        <begin position="1"/>
        <end position="59"/>
    </location>
</feature>
<gene>
    <name evidence="27" type="ORF">DNTS_034934</name>
</gene>
<accession>A0A553RIU9</accession>
<comment type="catalytic activity">
    <reaction evidence="9">
        <text>a 1,2-diacyl-sn-glycero-3-phosphate + CTP + H(+) = a CDP-1,2-diacyl-sn-glycerol + diphosphate</text>
        <dbReference type="Rhea" id="RHEA:16229"/>
        <dbReference type="ChEBI" id="CHEBI:15378"/>
        <dbReference type="ChEBI" id="CHEBI:33019"/>
        <dbReference type="ChEBI" id="CHEBI:37563"/>
        <dbReference type="ChEBI" id="CHEBI:58332"/>
        <dbReference type="ChEBI" id="CHEBI:58608"/>
        <dbReference type="EC" id="2.7.7.41"/>
    </reaction>
    <physiologicalReaction direction="left-to-right" evidence="9">
        <dbReference type="Rhea" id="RHEA:16230"/>
    </physiologicalReaction>
</comment>
<comment type="pathway">
    <text evidence="12">Lipid metabolism.</text>
</comment>
<feature type="transmembrane region" description="Helical" evidence="24">
    <location>
        <begin position="137"/>
        <end position="160"/>
    </location>
</feature>
<dbReference type="EMBL" id="SRMA01024010">
    <property type="protein sequence ID" value="TRZ02112.1"/>
    <property type="molecule type" value="Genomic_DNA"/>
</dbReference>
<evidence type="ECO:0000256" key="26">
    <source>
        <dbReference type="SAM" id="MobiDB-lite"/>
    </source>
</evidence>
<evidence type="ECO:0000256" key="25">
    <source>
        <dbReference type="RuleBase" id="RU003938"/>
    </source>
</evidence>